<gene>
    <name evidence="2" type="ORF">TSPGSL018_14739</name>
</gene>
<feature type="signal peptide" evidence="1">
    <location>
        <begin position="1"/>
        <end position="18"/>
    </location>
</feature>
<dbReference type="AlphaFoldDB" id="A0A061R5P0"/>
<evidence type="ECO:0000256" key="1">
    <source>
        <dbReference type="SAM" id="SignalP"/>
    </source>
</evidence>
<keyword evidence="1" id="KW-0732">Signal</keyword>
<evidence type="ECO:0000313" key="2">
    <source>
        <dbReference type="EMBL" id="JAC65995.1"/>
    </source>
</evidence>
<name>A0A061R5P0_9CHLO</name>
<evidence type="ECO:0008006" key="3">
    <source>
        <dbReference type="Google" id="ProtNLM"/>
    </source>
</evidence>
<sequence>MAALIITFTILPLILLRAQPQSLVGYDRFRRRDSVRGRPGHRYFGGAFWKRDFRTKQEKAPVVPLVYIDNRACANWAVKIMQTSAKFNDKVVRLGSRCAGGFPSNVEQLPLPVTDWAKNFQKLFWGGTNGGVELHCFTRFAALLQYMDSTGIDRVAQLDTDIAVFSNITDLNHVLFQDSDMVVSWTSGHVSLFTRAALEDLLNFIKASFEDHVWDGCPKCISDMTAIQLYQNLSNWKRTGWGCCKDPHTNLWERLKYNPKTKKISSFIDVHQYKGQQVVGDMHLRFDENDDKYQAFHGVLVGPVRGFKATYWHSGLPYWYRKDIGLVQASFLHFQGTSKGVALNWLNNGMKADPEKYCFCTTLQCPQMTCANSWAETSSMAAVA</sequence>
<accession>A0A061R5P0</accession>
<proteinExistence type="predicted"/>
<reference evidence="2" key="1">
    <citation type="submission" date="2014-05" db="EMBL/GenBank/DDBJ databases">
        <title>The transcriptome of the halophilic microalga Tetraselmis sp. GSL018 isolated from the Great Salt Lake, Utah.</title>
        <authorList>
            <person name="Jinkerson R.E."/>
            <person name="D'Adamo S."/>
            <person name="Posewitz M.C."/>
        </authorList>
    </citation>
    <scope>NUCLEOTIDE SEQUENCE</scope>
    <source>
        <strain evidence="2">GSL018</strain>
    </source>
</reference>
<dbReference type="EMBL" id="GBEZ01020695">
    <property type="protein sequence ID" value="JAC65995.1"/>
    <property type="molecule type" value="Transcribed_RNA"/>
</dbReference>
<protein>
    <recommendedName>
        <fullName evidence="3">Nucleotide-diphospho-sugar transferase domain-containing protein</fullName>
    </recommendedName>
</protein>
<feature type="chain" id="PRO_5030002162" description="Nucleotide-diphospho-sugar transferase domain-containing protein" evidence="1">
    <location>
        <begin position="19"/>
        <end position="384"/>
    </location>
</feature>
<organism evidence="2">
    <name type="scientific">Tetraselmis sp. GSL018</name>
    <dbReference type="NCBI Taxonomy" id="582737"/>
    <lineage>
        <taxon>Eukaryota</taxon>
        <taxon>Viridiplantae</taxon>
        <taxon>Chlorophyta</taxon>
        <taxon>core chlorophytes</taxon>
        <taxon>Chlorodendrophyceae</taxon>
        <taxon>Chlorodendrales</taxon>
        <taxon>Chlorodendraceae</taxon>
        <taxon>Tetraselmis</taxon>
    </lineage>
</organism>